<dbReference type="PANTHER" id="PTHR10745:SF8">
    <property type="entry name" value="DNA POLYMERASE SUBUNIT GAMMA-2, MITOCHONDRIAL"/>
    <property type="match status" value="1"/>
</dbReference>
<dbReference type="InterPro" id="IPR002314">
    <property type="entry name" value="aa-tRNA-synt_IIb"/>
</dbReference>
<accession>I0AMV8</accession>
<dbReference type="Pfam" id="PF00587">
    <property type="entry name" value="tRNA-synt_2b"/>
    <property type="match status" value="1"/>
</dbReference>
<reference evidence="10 11" key="1">
    <citation type="journal article" date="2012" name="Front. Microbiol.">
        <title>Complete genome of Ignavibacterium album, a metabolically versatile, flagellated, facultative anaerobe from the phylum Chlorobi.</title>
        <authorList>
            <person name="Liu Z."/>
            <person name="Frigaard N.-U."/>
            <person name="Vogl K."/>
            <person name="Iino T."/>
            <person name="Ohkuma M."/>
            <person name="Overmann J."/>
            <person name="Bryant D.A."/>
        </authorList>
    </citation>
    <scope>NUCLEOTIDE SEQUENCE [LARGE SCALE GENOMIC DNA]</scope>
    <source>
        <strain evidence="11">DSM 19864 / JCM 16511 / NBRC 101810 / Mat9-16</strain>
    </source>
</reference>
<dbReference type="PROSITE" id="PS50862">
    <property type="entry name" value="AA_TRNA_LIGASE_II"/>
    <property type="match status" value="1"/>
</dbReference>
<dbReference type="CDD" id="cd00774">
    <property type="entry name" value="GlyRS-like_core"/>
    <property type="match status" value="1"/>
</dbReference>
<feature type="binding site" evidence="8">
    <location>
        <begin position="324"/>
        <end position="325"/>
    </location>
    <ligand>
        <name>ATP</name>
        <dbReference type="ChEBI" id="CHEBI:30616"/>
    </ligand>
</feature>
<dbReference type="InterPro" id="IPR027031">
    <property type="entry name" value="Gly-tRNA_synthase/POLG2"/>
</dbReference>
<evidence type="ECO:0000256" key="7">
    <source>
        <dbReference type="ARBA" id="ARBA00023146"/>
    </source>
</evidence>
<dbReference type="InterPro" id="IPR033731">
    <property type="entry name" value="GlyRS-like_core"/>
</dbReference>
<keyword evidence="3 8" id="KW-0436">Ligase</keyword>
<evidence type="ECO:0000256" key="4">
    <source>
        <dbReference type="ARBA" id="ARBA00022741"/>
    </source>
</evidence>
<dbReference type="FunFam" id="3.40.50.800:FF:000002">
    <property type="entry name" value="Glycine--tRNA ligase"/>
    <property type="match status" value="1"/>
</dbReference>
<dbReference type="InterPro" id="IPR004154">
    <property type="entry name" value="Anticodon-bd"/>
</dbReference>
<dbReference type="GO" id="GO:0015966">
    <property type="term" value="P:diadenosine tetraphosphate biosynthetic process"/>
    <property type="evidence" value="ECO:0007669"/>
    <property type="project" value="UniProtKB-ARBA"/>
</dbReference>
<dbReference type="EC" id="6.1.1.14" evidence="8"/>
<dbReference type="InterPro" id="IPR022961">
    <property type="entry name" value="Gly_tRNA_ligase_bac"/>
</dbReference>
<keyword evidence="2 8" id="KW-0963">Cytoplasm</keyword>
<comment type="subunit">
    <text evidence="8">Homodimer.</text>
</comment>
<feature type="binding site" evidence="8">
    <location>
        <begin position="250"/>
        <end position="255"/>
    </location>
    <ligand>
        <name>ATP</name>
        <dbReference type="ChEBI" id="CHEBI:30616"/>
    </ligand>
</feature>
<evidence type="ECO:0000256" key="8">
    <source>
        <dbReference type="HAMAP-Rule" id="MF_00253"/>
    </source>
</evidence>
<dbReference type="GO" id="GO:1990742">
    <property type="term" value="C:microvesicle"/>
    <property type="evidence" value="ECO:0007669"/>
    <property type="project" value="UniProtKB-ARBA"/>
</dbReference>
<feature type="binding site" evidence="8">
    <location>
        <begin position="240"/>
        <end position="242"/>
    </location>
    <ligand>
        <name>ATP</name>
        <dbReference type="ChEBI" id="CHEBI:30616"/>
    </ligand>
</feature>
<comment type="function">
    <text evidence="8">Catalyzes the attachment of glycine to tRNA(Gly).</text>
</comment>
<gene>
    <name evidence="10" type="primary">glyS1</name>
    <name evidence="8" type="synonym">glyQS</name>
    <name evidence="10" type="ordered locus">IALB_2612</name>
</gene>
<name>I0AMV8_IGNAJ</name>
<keyword evidence="11" id="KW-1185">Reference proteome</keyword>
<dbReference type="InterPro" id="IPR006195">
    <property type="entry name" value="aa-tRNA-synth_II"/>
</dbReference>
<dbReference type="EMBL" id="CP003418">
    <property type="protein sequence ID" value="AFH50315.1"/>
    <property type="molecule type" value="Genomic_DNA"/>
</dbReference>
<dbReference type="Pfam" id="PF03129">
    <property type="entry name" value="HGTP_anticodon"/>
    <property type="match status" value="1"/>
</dbReference>
<protein>
    <recommendedName>
        <fullName evidence="8">Glycine--tRNA ligase</fullName>
        <ecNumber evidence="8">6.1.1.14</ecNumber>
    </recommendedName>
    <alternativeName>
        <fullName evidence="8">Glycyl-tRNA synthetase</fullName>
        <shortName evidence="8">GlyRS</shortName>
    </alternativeName>
</protein>
<dbReference type="NCBIfam" id="TIGR00389">
    <property type="entry name" value="glyS_dimeric"/>
    <property type="match status" value="1"/>
</dbReference>
<comment type="subcellular location">
    <subcellularLocation>
        <location evidence="8">Cytoplasm</location>
    </subcellularLocation>
</comment>
<dbReference type="RefSeq" id="WP_014561456.1">
    <property type="nucleotide sequence ID" value="NC_017464.1"/>
</dbReference>
<dbReference type="STRING" id="945713.IALB_2612"/>
<organism evidence="10 11">
    <name type="scientific">Ignavibacterium album (strain DSM 19864 / JCM 16511 / NBRC 101810 / Mat9-16)</name>
    <dbReference type="NCBI Taxonomy" id="945713"/>
    <lineage>
        <taxon>Bacteria</taxon>
        <taxon>Pseudomonadati</taxon>
        <taxon>Ignavibacteriota</taxon>
        <taxon>Ignavibacteria</taxon>
        <taxon>Ignavibacteriales</taxon>
        <taxon>Ignavibacteriaceae</taxon>
        <taxon>Ignavibacterium</taxon>
    </lineage>
</organism>
<evidence type="ECO:0000313" key="10">
    <source>
        <dbReference type="EMBL" id="AFH50315.1"/>
    </source>
</evidence>
<dbReference type="GO" id="GO:0006426">
    <property type="term" value="P:glycyl-tRNA aminoacylation"/>
    <property type="evidence" value="ECO:0007669"/>
    <property type="project" value="UniProtKB-UniRule"/>
</dbReference>
<feature type="binding site" evidence="8">
    <location>
        <begin position="364"/>
        <end position="368"/>
    </location>
    <ligand>
        <name>substrate</name>
    </ligand>
</feature>
<evidence type="ECO:0000256" key="6">
    <source>
        <dbReference type="ARBA" id="ARBA00022917"/>
    </source>
</evidence>
<dbReference type="InterPro" id="IPR045864">
    <property type="entry name" value="aa-tRNA-synth_II/BPL/LPL"/>
</dbReference>
<dbReference type="GO" id="GO:0005524">
    <property type="term" value="F:ATP binding"/>
    <property type="evidence" value="ECO:0007669"/>
    <property type="project" value="UniProtKB-UniRule"/>
</dbReference>
<dbReference type="PRINTS" id="PR01043">
    <property type="entry name" value="TRNASYNTHGLY"/>
</dbReference>
<dbReference type="InterPro" id="IPR002315">
    <property type="entry name" value="tRNA-synt_gly"/>
</dbReference>
<feature type="binding site" evidence="8">
    <location>
        <begin position="368"/>
        <end position="371"/>
    </location>
    <ligand>
        <name>ATP</name>
        <dbReference type="ChEBI" id="CHEBI:30616"/>
    </ligand>
</feature>
<sequence length="497" mass="57719">MSDKKNKPADAVANIVSLAKRRGFVFQSSEIYGGLNGCWDYGPLGVELLRNIKEEWWKAMTFREDVEGIDASILMHPRVWEASGHVENFTDPMIDCKVCKARFRLDVLGDSISDKKKEKALNDLKFEIKDNSALLEKLENKLTNPGDEDPFNLILEDHDLGKLLLSKLNCPQCGNLNSFTDARKFNLMFKTFIGPVEDSSAVVYLRPETAQGIFVNFLNVQSSARQKLPFGIAQIGKAFRNEINTKNFLFRTREFEQMEMQFFVNPKNDKQWYDYWKAERLQWYKSLGMNPNKLRYHDHPANKLAHYAKEATDIEYEFPFGWGEIEGIHNRTDFDLSRHEEYSGKSLKYFDDETKEKYVPYIIETSAGASRGFMAFLIDAYYEEEVNGEMRSVLKFHPKLAPIKAAIFPLVNKDGMPEISREIEKDLRRNFKVFYDDKGAIGRRYRRQDEAGTPFCITVDTQTLEDRTVTVRDRDSMLQERVSIDQLSKYLNDKIIF</sequence>
<dbReference type="SUPFAM" id="SSF55681">
    <property type="entry name" value="Class II aaRS and biotin synthetases"/>
    <property type="match status" value="1"/>
</dbReference>
<dbReference type="GO" id="GO:0005737">
    <property type="term" value="C:cytoplasm"/>
    <property type="evidence" value="ECO:0007669"/>
    <property type="project" value="UniProtKB-SubCell"/>
</dbReference>
<dbReference type="HAMAP" id="MF_00253_B">
    <property type="entry name" value="Gly_tRNA_synth_B"/>
    <property type="match status" value="1"/>
</dbReference>
<dbReference type="KEGG" id="ial:IALB_2612"/>
<dbReference type="GO" id="GO:0004820">
    <property type="term" value="F:glycine-tRNA ligase activity"/>
    <property type="evidence" value="ECO:0007669"/>
    <property type="project" value="UniProtKB-UniRule"/>
</dbReference>
<dbReference type="NCBIfam" id="NF003211">
    <property type="entry name" value="PRK04173.1"/>
    <property type="match status" value="1"/>
</dbReference>
<dbReference type="InterPro" id="IPR036621">
    <property type="entry name" value="Anticodon-bd_dom_sf"/>
</dbReference>
<dbReference type="PATRIC" id="fig|945713.3.peg.2625"/>
<evidence type="ECO:0000256" key="1">
    <source>
        <dbReference type="ARBA" id="ARBA00008226"/>
    </source>
</evidence>
<dbReference type="AlphaFoldDB" id="I0AMV8"/>
<dbReference type="eggNOG" id="COG0423">
    <property type="taxonomic scope" value="Bacteria"/>
</dbReference>
<evidence type="ECO:0000259" key="9">
    <source>
        <dbReference type="PROSITE" id="PS50862"/>
    </source>
</evidence>
<keyword evidence="5 8" id="KW-0067">ATP-binding</keyword>
<dbReference type="OrthoDB" id="9760853at2"/>
<dbReference type="Gene3D" id="3.40.50.800">
    <property type="entry name" value="Anticodon-binding domain"/>
    <property type="match status" value="1"/>
</dbReference>
<evidence type="ECO:0000256" key="5">
    <source>
        <dbReference type="ARBA" id="ARBA00022840"/>
    </source>
</evidence>
<feature type="domain" description="Aminoacyl-transfer RNA synthetases class-II family profile" evidence="9">
    <location>
        <begin position="10"/>
        <end position="409"/>
    </location>
</feature>
<keyword evidence="4 8" id="KW-0547">Nucleotide-binding</keyword>
<dbReference type="CDD" id="cd00858">
    <property type="entry name" value="GlyRS_anticodon"/>
    <property type="match status" value="1"/>
</dbReference>
<dbReference type="SUPFAM" id="SSF52954">
    <property type="entry name" value="Class II aaRS ABD-related"/>
    <property type="match status" value="1"/>
</dbReference>
<dbReference type="GO" id="GO:0004081">
    <property type="term" value="F:bis(5'-nucleosyl)-tetraphosphatase (asymmetrical) activity"/>
    <property type="evidence" value="ECO:0007669"/>
    <property type="project" value="UniProtKB-ARBA"/>
</dbReference>
<comment type="similarity">
    <text evidence="1 8">Belongs to the class-II aminoacyl-tRNA synthetase family.</text>
</comment>
<dbReference type="Gene3D" id="3.30.930.10">
    <property type="entry name" value="Bira Bifunctional Protein, Domain 2"/>
    <property type="match status" value="1"/>
</dbReference>
<evidence type="ECO:0000256" key="2">
    <source>
        <dbReference type="ARBA" id="ARBA00022490"/>
    </source>
</evidence>
<dbReference type="HOGENOM" id="CLU_015515_2_1_10"/>
<proteinExistence type="inferred from homology"/>
<feature type="binding site" evidence="8">
    <location>
        <begin position="255"/>
        <end position="259"/>
    </location>
    <ligand>
        <name>substrate</name>
    </ligand>
</feature>
<dbReference type="PANTHER" id="PTHR10745">
    <property type="entry name" value="GLYCYL-TRNA SYNTHETASE/DNA POLYMERASE SUBUNIT GAMMA-2"/>
    <property type="match status" value="1"/>
</dbReference>
<evidence type="ECO:0000256" key="3">
    <source>
        <dbReference type="ARBA" id="ARBA00022598"/>
    </source>
</evidence>
<feature type="binding site" evidence="8">
    <location>
        <position position="104"/>
    </location>
    <ligand>
        <name>substrate</name>
    </ligand>
</feature>
<evidence type="ECO:0000313" key="11">
    <source>
        <dbReference type="Proteomes" id="UP000007394"/>
    </source>
</evidence>
<dbReference type="Proteomes" id="UP000007394">
    <property type="component" value="Chromosome"/>
</dbReference>
<comment type="catalytic activity">
    <reaction evidence="8">
        <text>tRNA(Gly) + glycine + ATP = glycyl-tRNA(Gly) + AMP + diphosphate</text>
        <dbReference type="Rhea" id="RHEA:16013"/>
        <dbReference type="Rhea" id="RHEA-COMP:9664"/>
        <dbReference type="Rhea" id="RHEA-COMP:9683"/>
        <dbReference type="ChEBI" id="CHEBI:30616"/>
        <dbReference type="ChEBI" id="CHEBI:33019"/>
        <dbReference type="ChEBI" id="CHEBI:57305"/>
        <dbReference type="ChEBI" id="CHEBI:78442"/>
        <dbReference type="ChEBI" id="CHEBI:78522"/>
        <dbReference type="ChEBI" id="CHEBI:456215"/>
        <dbReference type="EC" id="6.1.1.14"/>
    </reaction>
</comment>
<feature type="binding site" evidence="8">
    <location>
        <position position="208"/>
    </location>
    <ligand>
        <name>substrate</name>
    </ligand>
</feature>
<keyword evidence="7 8" id="KW-0030">Aminoacyl-tRNA synthetase</keyword>
<dbReference type="GO" id="GO:0070062">
    <property type="term" value="C:extracellular exosome"/>
    <property type="evidence" value="ECO:0007669"/>
    <property type="project" value="UniProtKB-ARBA"/>
</dbReference>
<keyword evidence="6 8" id="KW-0648">Protein biosynthesis</keyword>